<evidence type="ECO:0000256" key="2">
    <source>
        <dbReference type="ARBA" id="ARBA00010519"/>
    </source>
</evidence>
<evidence type="ECO:0000256" key="4">
    <source>
        <dbReference type="ARBA" id="ARBA00022692"/>
    </source>
</evidence>
<keyword evidence="4 7" id="KW-0812">Transmembrane</keyword>
<dbReference type="HAMAP" id="MF_01456">
    <property type="entry name" value="NDH1_NuoK"/>
    <property type="match status" value="1"/>
</dbReference>
<dbReference type="GO" id="GO:0042773">
    <property type="term" value="P:ATP synthesis coupled electron transport"/>
    <property type="evidence" value="ECO:0007669"/>
    <property type="project" value="InterPro"/>
</dbReference>
<reference evidence="9" key="1">
    <citation type="submission" date="2018-01" db="EMBL/GenBank/DDBJ databases">
        <authorList>
            <person name="Kerou L M."/>
        </authorList>
    </citation>
    <scope>NUCLEOTIDE SEQUENCE [LARGE SCALE GENOMIC DNA]</scope>
    <source>
        <strain evidence="9">SCU2</strain>
    </source>
</reference>
<dbReference type="NCBIfam" id="NF004320">
    <property type="entry name" value="PRK05715.1-2"/>
    <property type="match status" value="1"/>
</dbReference>
<keyword evidence="6 7" id="KW-0472">Membrane</keyword>
<comment type="subcellular location">
    <subcellularLocation>
        <location evidence="1">Membrane</location>
        <topology evidence="1">Multi-pass membrane protein</topology>
    </subcellularLocation>
</comment>
<keyword evidence="5 7" id="KW-1133">Transmembrane helix</keyword>
<dbReference type="InterPro" id="IPR039428">
    <property type="entry name" value="NUOK/Mnh_C1-like"/>
</dbReference>
<dbReference type="AlphaFoldDB" id="A0A2K5APD1"/>
<feature type="transmembrane region" description="Helical" evidence="7">
    <location>
        <begin position="6"/>
        <end position="24"/>
    </location>
</feature>
<evidence type="ECO:0000256" key="6">
    <source>
        <dbReference type="ARBA" id="ARBA00023136"/>
    </source>
</evidence>
<dbReference type="GeneID" id="41594373"/>
<dbReference type="Gene3D" id="1.10.287.3510">
    <property type="match status" value="1"/>
</dbReference>
<dbReference type="InterPro" id="IPR001133">
    <property type="entry name" value="NADH_UbQ_OxRdtase_chain4L/K"/>
</dbReference>
<dbReference type="KEGG" id="ncv:NCAV_0272"/>
<evidence type="ECO:0000313" key="9">
    <source>
        <dbReference type="Proteomes" id="UP000236248"/>
    </source>
</evidence>
<dbReference type="GO" id="GO:0030964">
    <property type="term" value="C:NADH dehydrogenase complex"/>
    <property type="evidence" value="ECO:0007669"/>
    <property type="project" value="TreeGrafter"/>
</dbReference>
<evidence type="ECO:0000256" key="5">
    <source>
        <dbReference type="ARBA" id="ARBA00022989"/>
    </source>
</evidence>
<dbReference type="PANTHER" id="PTHR11434:SF16">
    <property type="entry name" value="NADH-UBIQUINONE OXIDOREDUCTASE CHAIN 4L"/>
    <property type="match status" value="1"/>
</dbReference>
<dbReference type="EMBL" id="LT981265">
    <property type="protein sequence ID" value="SPC33469.1"/>
    <property type="molecule type" value="Genomic_DNA"/>
</dbReference>
<keyword evidence="9" id="KW-1185">Reference proteome</keyword>
<evidence type="ECO:0000256" key="3">
    <source>
        <dbReference type="ARBA" id="ARBA00022448"/>
    </source>
</evidence>
<dbReference type="RefSeq" id="WP_103287714.1">
    <property type="nucleotide sequence ID" value="NZ_LT981265.1"/>
</dbReference>
<organism evidence="8 9">
    <name type="scientific">Candidatus Nitrosocaldus cavascurensis</name>
    <dbReference type="NCBI Taxonomy" id="2058097"/>
    <lineage>
        <taxon>Archaea</taxon>
        <taxon>Nitrososphaerota</taxon>
        <taxon>Nitrososphaeria</taxon>
        <taxon>Candidatus Nitrosocaldales</taxon>
        <taxon>Candidatus Nitrosocaldaceae</taxon>
        <taxon>Candidatus Nitrosocaldus</taxon>
    </lineage>
</organism>
<dbReference type="EC" id="1.6.5.11" evidence="8"/>
<feature type="transmembrane region" description="Helical" evidence="7">
    <location>
        <begin position="31"/>
        <end position="52"/>
    </location>
</feature>
<dbReference type="GO" id="GO:0016651">
    <property type="term" value="F:oxidoreductase activity, acting on NAD(P)H"/>
    <property type="evidence" value="ECO:0007669"/>
    <property type="project" value="InterPro"/>
</dbReference>
<dbReference type="PANTHER" id="PTHR11434">
    <property type="entry name" value="NADH-UBIQUINONE OXIDOREDUCTASE SUBUNIT ND4L"/>
    <property type="match status" value="1"/>
</dbReference>
<protein>
    <submittedName>
        <fullName evidence="8">NADH-quinone oxidoreductase subunit K</fullName>
        <ecNumber evidence="8">1.6.5.11</ecNumber>
    </submittedName>
</protein>
<evidence type="ECO:0000256" key="1">
    <source>
        <dbReference type="ARBA" id="ARBA00004141"/>
    </source>
</evidence>
<comment type="similarity">
    <text evidence="2">Belongs to the complex I subunit 4L family.</text>
</comment>
<dbReference type="Pfam" id="PF00420">
    <property type="entry name" value="Oxidored_q2"/>
    <property type="match status" value="1"/>
</dbReference>
<keyword evidence="8" id="KW-0560">Oxidoreductase</keyword>
<gene>
    <name evidence="8" type="primary">nuoK</name>
    <name evidence="8" type="ORF">NCAV_0272</name>
</gene>
<accession>A0A2K5APD1</accession>
<dbReference type="Proteomes" id="UP000236248">
    <property type="component" value="Chromosome NCAV"/>
</dbReference>
<proteinExistence type="inferred from homology"/>
<sequence length="102" mass="11111">MAEILDYTIVSIILLAIGIYGLTVKRNFIRMIFAVEIIINAANLNLVAFSRLMPVPNSTGQTFALFSIAIAAAEVAVGLALIIVAYRIYRNIDIKGLKRLSG</sequence>
<evidence type="ECO:0000313" key="8">
    <source>
        <dbReference type="EMBL" id="SPC33469.1"/>
    </source>
</evidence>
<evidence type="ECO:0000256" key="7">
    <source>
        <dbReference type="SAM" id="Phobius"/>
    </source>
</evidence>
<dbReference type="FunFam" id="1.10.287.3510:FF:000001">
    <property type="entry name" value="NADH-quinone oxidoreductase subunit K"/>
    <property type="match status" value="1"/>
</dbReference>
<feature type="transmembrane region" description="Helical" evidence="7">
    <location>
        <begin position="64"/>
        <end position="89"/>
    </location>
</feature>
<name>A0A2K5APD1_9ARCH</name>
<keyword evidence="3" id="KW-0813">Transport</keyword>